<comment type="caution">
    <text evidence="16">The sequence shown here is derived from an EMBL/GenBank/DDBJ whole genome shotgun (WGS) entry which is preliminary data.</text>
</comment>
<dbReference type="InterPro" id="IPR025650">
    <property type="entry name" value="Alkyl-DHAP_Synthase"/>
</dbReference>
<dbReference type="FunFam" id="3.30.43.10:FF:000003">
    <property type="entry name" value="Alkylglycerone-phosphate synthase"/>
    <property type="match status" value="1"/>
</dbReference>
<gene>
    <name evidence="16" type="ORF">NQ315_000561</name>
</gene>
<evidence type="ECO:0000256" key="8">
    <source>
        <dbReference type="ARBA" id="ARBA00022516"/>
    </source>
</evidence>
<dbReference type="Proteomes" id="UP001159042">
    <property type="component" value="Unassembled WGS sequence"/>
</dbReference>
<keyword evidence="12 14" id="KW-0443">Lipid metabolism</keyword>
<evidence type="ECO:0000256" key="5">
    <source>
        <dbReference type="ARBA" id="ARBA00008000"/>
    </source>
</evidence>
<dbReference type="PANTHER" id="PTHR46568:SF1">
    <property type="entry name" value="ALKYLDIHYDROXYACETONEPHOSPHATE SYNTHASE, PEROXISOMAL"/>
    <property type="match status" value="1"/>
</dbReference>
<organism evidence="16 17">
    <name type="scientific">Exocentrus adspersus</name>
    <dbReference type="NCBI Taxonomy" id="1586481"/>
    <lineage>
        <taxon>Eukaryota</taxon>
        <taxon>Metazoa</taxon>
        <taxon>Ecdysozoa</taxon>
        <taxon>Arthropoda</taxon>
        <taxon>Hexapoda</taxon>
        <taxon>Insecta</taxon>
        <taxon>Pterygota</taxon>
        <taxon>Neoptera</taxon>
        <taxon>Endopterygota</taxon>
        <taxon>Coleoptera</taxon>
        <taxon>Polyphaga</taxon>
        <taxon>Cucujiformia</taxon>
        <taxon>Chrysomeloidea</taxon>
        <taxon>Cerambycidae</taxon>
        <taxon>Lamiinae</taxon>
        <taxon>Acanthocinini</taxon>
        <taxon>Exocentrus</taxon>
    </lineage>
</organism>
<evidence type="ECO:0000256" key="12">
    <source>
        <dbReference type="ARBA" id="ARBA00023098"/>
    </source>
</evidence>
<keyword evidence="8 14" id="KW-0444">Lipid biosynthesis</keyword>
<evidence type="ECO:0000256" key="6">
    <source>
        <dbReference type="ARBA" id="ARBA00011738"/>
    </source>
</evidence>
<keyword evidence="17" id="KW-1185">Reference proteome</keyword>
<dbReference type="InterPro" id="IPR006094">
    <property type="entry name" value="Oxid_FAD_bind_N"/>
</dbReference>
<dbReference type="EC" id="2.5.1.26" evidence="7 14"/>
<proteinExistence type="inferred from homology"/>
<keyword evidence="9 14" id="KW-0285">Flavoprotein</keyword>
<evidence type="ECO:0000256" key="1">
    <source>
        <dbReference type="ARBA" id="ARBA00001974"/>
    </source>
</evidence>
<keyword evidence="10 14" id="KW-0808">Transferase</keyword>
<evidence type="ECO:0000256" key="4">
    <source>
        <dbReference type="ARBA" id="ARBA00005189"/>
    </source>
</evidence>
<dbReference type="Gene3D" id="3.30.43.10">
    <property type="entry name" value="Uridine Diphospho-n-acetylenolpyruvylglucosamine Reductase, domain 2"/>
    <property type="match status" value="1"/>
</dbReference>
<evidence type="ECO:0000259" key="15">
    <source>
        <dbReference type="PROSITE" id="PS51387"/>
    </source>
</evidence>
<dbReference type="Pfam" id="PF01565">
    <property type="entry name" value="FAD_binding_4"/>
    <property type="match status" value="1"/>
</dbReference>
<comment type="cofactor">
    <cofactor evidence="1 14">
        <name>FAD</name>
        <dbReference type="ChEBI" id="CHEBI:57692"/>
    </cofactor>
</comment>
<comment type="catalytic activity">
    <reaction evidence="14">
        <text>a long chain fatty alcohol + a 1-acylglycerone 3-phosphate = a 1-O-alkylglycerone 3-phosphate + a long-chain fatty acid + H(+)</text>
        <dbReference type="Rhea" id="RHEA:36171"/>
        <dbReference type="ChEBI" id="CHEBI:15378"/>
        <dbReference type="ChEBI" id="CHEBI:17135"/>
        <dbReference type="ChEBI" id="CHEBI:57534"/>
        <dbReference type="ChEBI" id="CHEBI:57560"/>
        <dbReference type="ChEBI" id="CHEBI:73315"/>
        <dbReference type="EC" id="2.5.1.26"/>
    </reaction>
</comment>
<keyword evidence="13 14" id="KW-0576">Peroxisome</keyword>
<protein>
    <recommendedName>
        <fullName evidence="7 14">Alkylglycerone-phosphate synthase</fullName>
        <shortName evidence="14">Alkyl-DHAP synthase</shortName>
        <ecNumber evidence="7 14">2.5.1.26</ecNumber>
    </recommendedName>
</protein>
<accession>A0AAV8VBW0</accession>
<dbReference type="PROSITE" id="PS51387">
    <property type="entry name" value="FAD_PCMH"/>
    <property type="match status" value="1"/>
</dbReference>
<evidence type="ECO:0000256" key="14">
    <source>
        <dbReference type="RuleBase" id="RU363113"/>
    </source>
</evidence>
<comment type="pathway">
    <text evidence="4">Lipid metabolism.</text>
</comment>
<evidence type="ECO:0000313" key="17">
    <source>
        <dbReference type="Proteomes" id="UP001159042"/>
    </source>
</evidence>
<name>A0AAV8VBW0_9CUCU</name>
<evidence type="ECO:0000256" key="2">
    <source>
        <dbReference type="ARBA" id="ARBA00004275"/>
    </source>
</evidence>
<evidence type="ECO:0000256" key="3">
    <source>
        <dbReference type="ARBA" id="ARBA00004670"/>
    </source>
</evidence>
<dbReference type="EMBL" id="JANEYG010000183">
    <property type="protein sequence ID" value="KAJ8911526.1"/>
    <property type="molecule type" value="Genomic_DNA"/>
</dbReference>
<dbReference type="AlphaFoldDB" id="A0AAV8VBW0"/>
<evidence type="ECO:0000313" key="16">
    <source>
        <dbReference type="EMBL" id="KAJ8911526.1"/>
    </source>
</evidence>
<evidence type="ECO:0000256" key="9">
    <source>
        <dbReference type="ARBA" id="ARBA00022630"/>
    </source>
</evidence>
<comment type="function">
    <text evidence="14">Catalyzes the exchange of an acyl for a long-chain alkyl group and the formation of the ether bond in the biosynthesis of ether phospholipids.</text>
</comment>
<comment type="subcellular location">
    <subcellularLocation>
        <location evidence="2 14">Peroxisome</location>
    </subcellularLocation>
</comment>
<comment type="pathway">
    <text evidence="3 14">Glycerolipid metabolism; ether lipid biosynthesis.</text>
</comment>
<dbReference type="InterPro" id="IPR016167">
    <property type="entry name" value="FAD-bd_PCMH_sub1"/>
</dbReference>
<dbReference type="GO" id="GO:0008609">
    <property type="term" value="F:alkylglycerone-phosphate synthase activity"/>
    <property type="evidence" value="ECO:0007669"/>
    <property type="project" value="UniProtKB-EC"/>
</dbReference>
<evidence type="ECO:0000256" key="10">
    <source>
        <dbReference type="ARBA" id="ARBA00022679"/>
    </source>
</evidence>
<evidence type="ECO:0000256" key="11">
    <source>
        <dbReference type="ARBA" id="ARBA00022827"/>
    </source>
</evidence>
<dbReference type="GO" id="GO:0071949">
    <property type="term" value="F:FAD binding"/>
    <property type="evidence" value="ECO:0007669"/>
    <property type="project" value="InterPro"/>
</dbReference>
<evidence type="ECO:0000256" key="13">
    <source>
        <dbReference type="ARBA" id="ARBA00023140"/>
    </source>
</evidence>
<comment type="similarity">
    <text evidence="5 14">Belongs to the FAD-binding oxidoreductase/transferase type 4 family.</text>
</comment>
<dbReference type="GO" id="GO:0008610">
    <property type="term" value="P:lipid biosynthetic process"/>
    <property type="evidence" value="ECO:0007669"/>
    <property type="project" value="InterPro"/>
</dbReference>
<dbReference type="PANTHER" id="PTHR46568">
    <property type="entry name" value="ALKYLDIHYDROXYACETONEPHOSPHATE SYNTHASE, PEROXISOMAL"/>
    <property type="match status" value="1"/>
</dbReference>
<comment type="subunit">
    <text evidence="6 14">Homodimer.</text>
</comment>
<reference evidence="16 17" key="1">
    <citation type="journal article" date="2023" name="Insect Mol. Biol.">
        <title>Genome sequencing provides insights into the evolution of gene families encoding plant cell wall-degrading enzymes in longhorned beetles.</title>
        <authorList>
            <person name="Shin N.R."/>
            <person name="Okamura Y."/>
            <person name="Kirsch R."/>
            <person name="Pauchet Y."/>
        </authorList>
    </citation>
    <scope>NUCLEOTIDE SEQUENCE [LARGE SCALE GENOMIC DNA]</scope>
    <source>
        <strain evidence="16">EAD_L_NR</strain>
    </source>
</reference>
<dbReference type="GO" id="GO:0005777">
    <property type="term" value="C:peroxisome"/>
    <property type="evidence" value="ECO:0007669"/>
    <property type="project" value="UniProtKB-SubCell"/>
</dbReference>
<evidence type="ECO:0000256" key="7">
    <source>
        <dbReference type="ARBA" id="ARBA00012385"/>
    </source>
</evidence>
<dbReference type="SUPFAM" id="SSF56176">
    <property type="entry name" value="FAD-binding/transporter-associated domain-like"/>
    <property type="match status" value="1"/>
</dbReference>
<keyword evidence="11 14" id="KW-0274">FAD</keyword>
<feature type="domain" description="FAD-binding PCMH-type" evidence="15">
    <location>
        <begin position="49"/>
        <end position="136"/>
    </location>
</feature>
<sequence>MGKFYSLAKDDFKKIGDLNISFSTKVADRVLRAHGQALHDIYILRNSVFKRIPDIVLWPKCHDDVVRIVTLANECNIVIIPFGGGTAVSGAVECPVNEQRPIISLDTSQMNKILWIDKSNLIACCESGILGQDLERELGKLGCYIENKEVHVNFRYNRKCQTDAIILVRKIMSENP</sequence>
<dbReference type="InterPro" id="IPR016166">
    <property type="entry name" value="FAD-bd_PCMH"/>
</dbReference>
<dbReference type="InterPro" id="IPR036318">
    <property type="entry name" value="FAD-bd_PCMH-like_sf"/>
</dbReference>